<dbReference type="RefSeq" id="WP_021208691.1">
    <property type="nucleotide sequence ID" value="NZ_JAOCDX010000028.1"/>
</dbReference>
<sequence>MKRLIGITLVALAITGCRSEIDNAETVIRNGLIYKYGETDPFTGLVLNTPAGIPGVSALCNSQVEKGRYSGKSECFYNSQKVYEVEFSAGSKDGKEIVFDAETGKTKSVKSWKSNRLHGTSEEYLNGTLISRKEYKDGLQDGDEVGWSEDGQTKLTDITWSNGKELNGFKTQFDTNFNYPSSKYNYLNGQLHGQQLNYSRTNSGKQYTHIENNFQNGKQDGIFKRYTSIPNTDTIQQDLEIL</sequence>
<name>A0AA42HJX7_STUST</name>
<accession>A0AA42HJX7</accession>
<evidence type="ECO:0000313" key="2">
    <source>
        <dbReference type="Proteomes" id="UP001158076"/>
    </source>
</evidence>
<evidence type="ECO:0000313" key="1">
    <source>
        <dbReference type="EMBL" id="MDH0149049.1"/>
    </source>
</evidence>
<organism evidence="1 2">
    <name type="scientific">Stutzerimonas stutzeri</name>
    <name type="common">Pseudomonas stutzeri</name>
    <dbReference type="NCBI Taxonomy" id="316"/>
    <lineage>
        <taxon>Bacteria</taxon>
        <taxon>Pseudomonadati</taxon>
        <taxon>Pseudomonadota</taxon>
        <taxon>Gammaproteobacteria</taxon>
        <taxon>Pseudomonadales</taxon>
        <taxon>Pseudomonadaceae</taxon>
        <taxon>Stutzerimonas</taxon>
    </lineage>
</organism>
<dbReference type="SUPFAM" id="SSF82185">
    <property type="entry name" value="Histone H3 K4-specific methyltransferase SET7/9 N-terminal domain"/>
    <property type="match status" value="2"/>
</dbReference>
<gene>
    <name evidence="1" type="ORF">N7335_21920</name>
</gene>
<reference evidence="1" key="1">
    <citation type="submission" date="2022-09" db="EMBL/GenBank/DDBJ databases">
        <title>Intensive care unit water sources are persistently colonized with multi-drug resistant bacteria and are the site of extensive horizontal gene transfer of antibiotic resistance genes.</title>
        <authorList>
            <person name="Diorio-Toth L."/>
        </authorList>
    </citation>
    <scope>NUCLEOTIDE SEQUENCE</scope>
    <source>
        <strain evidence="1">GD04147</strain>
    </source>
</reference>
<proteinExistence type="predicted"/>
<protein>
    <recommendedName>
        <fullName evidence="3">Toxin-antitoxin system YwqK family antitoxin</fullName>
    </recommendedName>
</protein>
<dbReference type="Proteomes" id="UP001158076">
    <property type="component" value="Unassembled WGS sequence"/>
</dbReference>
<dbReference type="AlphaFoldDB" id="A0AA42HJX7"/>
<dbReference type="EMBL" id="JAODZE010000042">
    <property type="protein sequence ID" value="MDH0149049.1"/>
    <property type="molecule type" value="Genomic_DNA"/>
</dbReference>
<evidence type="ECO:0008006" key="3">
    <source>
        <dbReference type="Google" id="ProtNLM"/>
    </source>
</evidence>
<dbReference type="PROSITE" id="PS51257">
    <property type="entry name" value="PROKAR_LIPOPROTEIN"/>
    <property type="match status" value="1"/>
</dbReference>
<dbReference type="Gene3D" id="2.20.110.10">
    <property type="entry name" value="Histone H3 K4-specific methyltransferase SET7/9 N-terminal domain"/>
    <property type="match status" value="1"/>
</dbReference>
<comment type="caution">
    <text evidence="1">The sequence shown here is derived from an EMBL/GenBank/DDBJ whole genome shotgun (WGS) entry which is preliminary data.</text>
</comment>